<dbReference type="EMBL" id="CAJVPI010002032">
    <property type="protein sequence ID" value="CAG8633948.1"/>
    <property type="molecule type" value="Genomic_DNA"/>
</dbReference>
<sequence>MDLKNWTGLLRGLHEGTDSRAVGICIINTSEGDASLYGLERVEIAGEDGRDLSMNIDTREVQNSKGLIYQLLDAAYSLLPNAYIWWRNFDQFFYLLSFIANSGVEEKIYMTNSGFV</sequence>
<dbReference type="AlphaFoldDB" id="A0A9N9DFV1"/>
<feature type="non-terminal residue" evidence="1">
    <location>
        <position position="116"/>
    </location>
</feature>
<comment type="caution">
    <text evidence="1">The sequence shown here is derived from an EMBL/GenBank/DDBJ whole genome shotgun (WGS) entry which is preliminary data.</text>
</comment>
<evidence type="ECO:0000313" key="1">
    <source>
        <dbReference type="EMBL" id="CAG8633948.1"/>
    </source>
</evidence>
<organism evidence="1 2">
    <name type="scientific">Paraglomus brasilianum</name>
    <dbReference type="NCBI Taxonomy" id="144538"/>
    <lineage>
        <taxon>Eukaryota</taxon>
        <taxon>Fungi</taxon>
        <taxon>Fungi incertae sedis</taxon>
        <taxon>Mucoromycota</taxon>
        <taxon>Glomeromycotina</taxon>
        <taxon>Glomeromycetes</taxon>
        <taxon>Paraglomerales</taxon>
        <taxon>Paraglomeraceae</taxon>
        <taxon>Paraglomus</taxon>
    </lineage>
</organism>
<accession>A0A9N9DFV1</accession>
<dbReference type="Proteomes" id="UP000789739">
    <property type="component" value="Unassembled WGS sequence"/>
</dbReference>
<feature type="non-terminal residue" evidence="1">
    <location>
        <position position="1"/>
    </location>
</feature>
<evidence type="ECO:0000313" key="2">
    <source>
        <dbReference type="Proteomes" id="UP000789739"/>
    </source>
</evidence>
<reference evidence="1" key="1">
    <citation type="submission" date="2021-06" db="EMBL/GenBank/DDBJ databases">
        <authorList>
            <person name="Kallberg Y."/>
            <person name="Tangrot J."/>
            <person name="Rosling A."/>
        </authorList>
    </citation>
    <scope>NUCLEOTIDE SEQUENCE</scope>
    <source>
        <strain evidence="1">BR232B</strain>
    </source>
</reference>
<protein>
    <submittedName>
        <fullName evidence="1">5304_t:CDS:1</fullName>
    </submittedName>
</protein>
<proteinExistence type="predicted"/>
<keyword evidence="2" id="KW-1185">Reference proteome</keyword>
<gene>
    <name evidence="1" type="ORF">PBRASI_LOCUS9401</name>
</gene>
<name>A0A9N9DFV1_9GLOM</name>